<evidence type="ECO:0000313" key="10">
    <source>
        <dbReference type="EMBL" id="TVU70248.1"/>
    </source>
</evidence>
<evidence type="ECO:0000313" key="11">
    <source>
        <dbReference type="Proteomes" id="UP000319941"/>
    </source>
</evidence>
<dbReference type="Gene3D" id="2.40.50.320">
    <property type="entry name" value="Copper binding periplasmic protein CusF"/>
    <property type="match status" value="1"/>
</dbReference>
<feature type="domain" description="CusB-like beta-barrel" evidence="8">
    <location>
        <begin position="282"/>
        <end position="359"/>
    </location>
</feature>
<dbReference type="EMBL" id="VNFH01000006">
    <property type="protein sequence ID" value="TVU70248.1"/>
    <property type="molecule type" value="Genomic_DNA"/>
</dbReference>
<dbReference type="Proteomes" id="UP000319941">
    <property type="component" value="Unassembled WGS sequence"/>
</dbReference>
<dbReference type="Pfam" id="PF25869">
    <property type="entry name" value="3HB_CusB"/>
    <property type="match status" value="1"/>
</dbReference>
<dbReference type="AlphaFoldDB" id="A0A558HME5"/>
<comment type="similarity">
    <text evidence="1">Belongs to the membrane fusion protein (MFP) (TC 8.A.1) family.</text>
</comment>
<dbReference type="FunFam" id="2.40.30.170:FF:000010">
    <property type="entry name" value="Efflux RND transporter periplasmic adaptor subunit"/>
    <property type="match status" value="1"/>
</dbReference>
<dbReference type="Pfam" id="PF19335">
    <property type="entry name" value="HMBD"/>
    <property type="match status" value="1"/>
</dbReference>
<dbReference type="SUPFAM" id="SSF111369">
    <property type="entry name" value="HlyD-like secretion proteins"/>
    <property type="match status" value="1"/>
</dbReference>
<dbReference type="InterPro" id="IPR051909">
    <property type="entry name" value="MFP_Cation_Efflux"/>
</dbReference>
<dbReference type="PANTHER" id="PTHR30097">
    <property type="entry name" value="CATION EFFLUX SYSTEM PROTEIN CUSB"/>
    <property type="match status" value="1"/>
</dbReference>
<dbReference type="Pfam" id="PF25919">
    <property type="entry name" value="BSH_CusB"/>
    <property type="match status" value="1"/>
</dbReference>
<dbReference type="GO" id="GO:0046914">
    <property type="term" value="F:transition metal ion binding"/>
    <property type="evidence" value="ECO:0007669"/>
    <property type="project" value="TreeGrafter"/>
</dbReference>
<dbReference type="GO" id="GO:0015679">
    <property type="term" value="P:plasma membrane copper ion transport"/>
    <property type="evidence" value="ECO:0007669"/>
    <property type="project" value="TreeGrafter"/>
</dbReference>
<feature type="domain" description="CusB-like three alpha-helical bundle" evidence="6">
    <location>
        <begin position="197"/>
        <end position="245"/>
    </location>
</feature>
<dbReference type="Pfam" id="PF25975">
    <property type="entry name" value="CzcB_C"/>
    <property type="match status" value="1"/>
</dbReference>
<dbReference type="Gene3D" id="6.10.140.730">
    <property type="match status" value="1"/>
</dbReference>
<dbReference type="Gene3D" id="2.40.420.20">
    <property type="match status" value="1"/>
</dbReference>
<dbReference type="Pfam" id="PF25954">
    <property type="entry name" value="Beta-barrel_RND_2"/>
    <property type="match status" value="1"/>
</dbReference>
<dbReference type="NCBIfam" id="TIGR01730">
    <property type="entry name" value="RND_mfp"/>
    <property type="match status" value="1"/>
</dbReference>
<feature type="domain" description="CusB-like barrel-sandwich hybrid" evidence="7">
    <location>
        <begin position="161"/>
        <end position="278"/>
    </location>
</feature>
<dbReference type="PANTHER" id="PTHR30097:SF15">
    <property type="entry name" value="CATION EFFLUX SYSTEM PROTEIN CUSB"/>
    <property type="match status" value="1"/>
</dbReference>
<keyword evidence="11" id="KW-1185">Reference proteome</keyword>
<accession>A0A558HME5</accession>
<dbReference type="InterPro" id="IPR058791">
    <property type="entry name" value="3HB_CusB"/>
</dbReference>
<evidence type="ECO:0000259" key="9">
    <source>
        <dbReference type="Pfam" id="PF25975"/>
    </source>
</evidence>
<evidence type="ECO:0000256" key="4">
    <source>
        <dbReference type="SAM" id="Phobius"/>
    </source>
</evidence>
<proteinExistence type="inferred from homology"/>
<evidence type="ECO:0000259" key="7">
    <source>
        <dbReference type="Pfam" id="PF25919"/>
    </source>
</evidence>
<dbReference type="OrthoDB" id="9806939at2"/>
<keyword evidence="4" id="KW-0812">Transmembrane</keyword>
<organism evidence="10 11">
    <name type="scientific">Cobetia crustatorum</name>
    <dbReference type="NCBI Taxonomy" id="553385"/>
    <lineage>
        <taxon>Bacteria</taxon>
        <taxon>Pseudomonadati</taxon>
        <taxon>Pseudomonadota</taxon>
        <taxon>Gammaproteobacteria</taxon>
        <taxon>Oceanospirillales</taxon>
        <taxon>Halomonadaceae</taxon>
        <taxon>Cobetia</taxon>
    </lineage>
</organism>
<dbReference type="InterPro" id="IPR042230">
    <property type="entry name" value="CusF_sf"/>
</dbReference>
<reference evidence="10 11" key="1">
    <citation type="submission" date="2019-07" db="EMBL/GenBank/DDBJ databases">
        <title>Diversity of Bacteria from Kongsfjorden, Arctic.</title>
        <authorList>
            <person name="Yu Y."/>
        </authorList>
    </citation>
    <scope>NUCLEOTIDE SEQUENCE [LARGE SCALE GENOMIC DNA]</scope>
    <source>
        <strain evidence="10 11">SM1923</strain>
    </source>
</reference>
<gene>
    <name evidence="10" type="ORF">FQP86_10025</name>
</gene>
<name>A0A558HME5_9GAMM</name>
<dbReference type="GO" id="GO:0016020">
    <property type="term" value="C:membrane"/>
    <property type="evidence" value="ECO:0007669"/>
    <property type="project" value="InterPro"/>
</dbReference>
<evidence type="ECO:0000259" key="8">
    <source>
        <dbReference type="Pfam" id="PF25954"/>
    </source>
</evidence>
<dbReference type="GO" id="GO:0022857">
    <property type="term" value="F:transmembrane transporter activity"/>
    <property type="evidence" value="ECO:0007669"/>
    <property type="project" value="InterPro"/>
</dbReference>
<dbReference type="InterPro" id="IPR058792">
    <property type="entry name" value="Beta-barrel_RND_2"/>
</dbReference>
<feature type="domain" description="CzcB-like C-terminal circularly permuted SH3-like" evidence="9">
    <location>
        <begin position="366"/>
        <end position="425"/>
    </location>
</feature>
<keyword evidence="4" id="KW-0472">Membrane</keyword>
<dbReference type="Pfam" id="PF11604">
    <property type="entry name" value="CusF_Ec"/>
    <property type="match status" value="1"/>
</dbReference>
<evidence type="ECO:0000256" key="2">
    <source>
        <dbReference type="ARBA" id="ARBA00022448"/>
    </source>
</evidence>
<keyword evidence="2" id="KW-0813">Transport</keyword>
<feature type="region of interest" description="Disordered" evidence="3">
    <location>
        <begin position="49"/>
        <end position="76"/>
    </location>
</feature>
<evidence type="ECO:0000256" key="1">
    <source>
        <dbReference type="ARBA" id="ARBA00009477"/>
    </source>
</evidence>
<protein>
    <submittedName>
        <fullName evidence="10">Efflux RND transporter periplasmic adaptor subunit</fullName>
    </submittedName>
</protein>
<dbReference type="InterPro" id="IPR045800">
    <property type="entry name" value="HMBD"/>
</dbReference>
<evidence type="ECO:0000256" key="3">
    <source>
        <dbReference type="SAM" id="MobiDB-lite"/>
    </source>
</evidence>
<dbReference type="STRING" id="553385.GCA_000591415_02315"/>
<comment type="caution">
    <text evidence="10">The sequence shown here is derived from an EMBL/GenBank/DDBJ whole genome shotgun (WGS) entry which is preliminary data.</text>
</comment>
<dbReference type="InterPro" id="IPR058790">
    <property type="entry name" value="BSH_CusB"/>
</dbReference>
<dbReference type="InterPro" id="IPR006143">
    <property type="entry name" value="RND_pump_MFP"/>
</dbReference>
<dbReference type="GO" id="GO:0060003">
    <property type="term" value="P:copper ion export"/>
    <property type="evidence" value="ECO:0007669"/>
    <property type="project" value="TreeGrafter"/>
</dbReference>
<dbReference type="Gene3D" id="2.40.30.170">
    <property type="match status" value="1"/>
</dbReference>
<feature type="domain" description="Heavy metal binding" evidence="5">
    <location>
        <begin position="84"/>
        <end position="110"/>
    </location>
</feature>
<feature type="transmembrane region" description="Helical" evidence="4">
    <location>
        <begin position="21"/>
        <end position="40"/>
    </location>
</feature>
<evidence type="ECO:0000259" key="5">
    <source>
        <dbReference type="Pfam" id="PF19335"/>
    </source>
</evidence>
<dbReference type="InterPro" id="IPR021647">
    <property type="entry name" value="CusF_Ec"/>
</dbReference>
<sequence>MSPKQHDSSSHPKRKSLSGKTCLLVGMTLAIGIAGGYWLASHTLASPSAMTDSKEMEQAGMASDMSSETAPDMPQESEEKAALYWYDPMFPQQHFPEPGKSPFMDMQLVPRYAGGGGDSAAISIDGSITQNLGTRIASVTRGPLTQPLDVTGQVGFNERNVSIIQARREGFVERVYARAPSDIVAQDAPLADLLIPEWIRAQEEYLALRGMKVPALMEAARQRMRLVGMPPALIAKVVHQASVQTVWTVTVPMAGMLSTLDVREGMTLATGQTLATINGLQTVWLEAAVPESDAHGLVAGQAVDAALTALPGQPITGRIDAILPELSRDSRSLRVRIELDNPSGALRPGMSARVRLQGKARQAVLSVPTEAVIKTGKRSLVMLALEKGRYQPQEVLIGMESGERTEIVAGLQEGQKVITSGQFLLDSEASLLGIDVTTLNDVATTPADSEHEARGEIRDINAEGVQIAHGPLHTLGMPGMTMRFPLSTELQNATGDTRALMQALKIGSHVNFAVHQTEDGLEITQIAPVSMNDTQEVAP</sequence>
<dbReference type="GO" id="GO:0030288">
    <property type="term" value="C:outer membrane-bounded periplasmic space"/>
    <property type="evidence" value="ECO:0007669"/>
    <property type="project" value="TreeGrafter"/>
</dbReference>
<dbReference type="InterPro" id="IPR058649">
    <property type="entry name" value="CzcB_C"/>
</dbReference>
<evidence type="ECO:0000259" key="6">
    <source>
        <dbReference type="Pfam" id="PF25869"/>
    </source>
</evidence>
<keyword evidence="4" id="KW-1133">Transmembrane helix</keyword>